<feature type="transmembrane region" description="Helical" evidence="1">
    <location>
        <begin position="111"/>
        <end position="131"/>
    </location>
</feature>
<evidence type="ECO:0000256" key="1">
    <source>
        <dbReference type="SAM" id="Phobius"/>
    </source>
</evidence>
<reference evidence="2 3" key="1">
    <citation type="submission" date="2022-10" db="EMBL/GenBank/DDBJ databases">
        <title>Luteolibacter flavescens strain MCCC 1K03193, whole genome shotgun sequencing project.</title>
        <authorList>
            <person name="Zhao G."/>
            <person name="Shen L."/>
        </authorList>
    </citation>
    <scope>NUCLEOTIDE SEQUENCE [LARGE SCALE GENOMIC DNA]</scope>
    <source>
        <strain evidence="2 3">MCCC 1K03193</strain>
    </source>
</reference>
<feature type="transmembrane region" description="Helical" evidence="1">
    <location>
        <begin position="228"/>
        <end position="249"/>
    </location>
</feature>
<accession>A0ABT3FRX5</accession>
<keyword evidence="1" id="KW-1133">Transmembrane helix</keyword>
<feature type="transmembrane region" description="Helical" evidence="1">
    <location>
        <begin position="143"/>
        <end position="165"/>
    </location>
</feature>
<dbReference type="Proteomes" id="UP001207930">
    <property type="component" value="Unassembled WGS sequence"/>
</dbReference>
<proteinExistence type="predicted"/>
<dbReference type="RefSeq" id="WP_264502284.1">
    <property type="nucleotide sequence ID" value="NZ_JAPDDS010000009.1"/>
</dbReference>
<dbReference type="EMBL" id="JAPDDS010000009">
    <property type="protein sequence ID" value="MCW1886328.1"/>
    <property type="molecule type" value="Genomic_DNA"/>
</dbReference>
<comment type="caution">
    <text evidence="2">The sequence shown here is derived from an EMBL/GenBank/DDBJ whole genome shotgun (WGS) entry which is preliminary data.</text>
</comment>
<keyword evidence="1" id="KW-0812">Transmembrane</keyword>
<gene>
    <name evidence="2" type="ORF">OKA04_16440</name>
</gene>
<evidence type="ECO:0000313" key="3">
    <source>
        <dbReference type="Proteomes" id="UP001207930"/>
    </source>
</evidence>
<protein>
    <submittedName>
        <fullName evidence="2">Uncharacterized protein</fullName>
    </submittedName>
</protein>
<keyword evidence="3" id="KW-1185">Reference proteome</keyword>
<evidence type="ECO:0000313" key="2">
    <source>
        <dbReference type="EMBL" id="MCW1886328.1"/>
    </source>
</evidence>
<keyword evidence="1" id="KW-0472">Membrane</keyword>
<name>A0ABT3FRX5_9BACT</name>
<organism evidence="2 3">
    <name type="scientific">Luteolibacter flavescens</name>
    <dbReference type="NCBI Taxonomy" id="1859460"/>
    <lineage>
        <taxon>Bacteria</taxon>
        <taxon>Pseudomonadati</taxon>
        <taxon>Verrucomicrobiota</taxon>
        <taxon>Verrucomicrobiia</taxon>
        <taxon>Verrucomicrobiales</taxon>
        <taxon>Verrucomicrobiaceae</taxon>
        <taxon>Luteolibacter</taxon>
    </lineage>
</organism>
<sequence length="259" mass="27857">MAWQDTLPEAYVMAGVSCDVDDEYVFLWIARPGLLTAQDIAFLAKECVNKHASTLPDHDGMCLTCGGLGEATLVQNGASITAICPRCLESKQMTHQQDLEQLNLPSKKLPLLYPAALLAGGLAWGVFWNLWAAMFRVLDAKQLLIPSWVVIVLAVGFGFCAGWPIGTVIRRSGAISRFSAGTVSFLATLTIVVMGELLYGIGLAYAISGAFDLGLALQATLPFVLVQIPTYAALKFTFACTLGGAAYEFSKPKTKKMKI</sequence>
<feature type="transmembrane region" description="Helical" evidence="1">
    <location>
        <begin position="185"/>
        <end position="208"/>
    </location>
</feature>